<accession>A0A6L5XCS5</accession>
<dbReference type="Pfam" id="PF19570">
    <property type="entry name" value="DUF6088"/>
    <property type="match status" value="1"/>
</dbReference>
<dbReference type="AlphaFoldDB" id="A0A6L5XCS5"/>
<evidence type="ECO:0000313" key="2">
    <source>
        <dbReference type="Proteomes" id="UP000483362"/>
    </source>
</evidence>
<organism evidence="1 2">
    <name type="scientific">Sodaliphilus pleomorphus</name>
    <dbReference type="NCBI Taxonomy" id="2606626"/>
    <lineage>
        <taxon>Bacteria</taxon>
        <taxon>Pseudomonadati</taxon>
        <taxon>Bacteroidota</taxon>
        <taxon>Bacteroidia</taxon>
        <taxon>Bacteroidales</taxon>
        <taxon>Muribaculaceae</taxon>
        <taxon>Sodaliphilus</taxon>
    </lineage>
</organism>
<dbReference type="EMBL" id="VULT01000008">
    <property type="protein sequence ID" value="MSS17427.1"/>
    <property type="molecule type" value="Genomic_DNA"/>
</dbReference>
<sequence length="241" mass="27120">MTTAKKIEQIVSEFPEDFVFTYRDLGLTAEDSANVIKKLNRLAESGAISKLSKGRFFKPKKSMFGALNPPVEEVVKDLLVKNGKIIGYLTNYSVYNQLGLTSQIPNTIVIGSNTKRSKTRRGNTEIRFVLQRNEITKASIYQLQLLDVIKSIKSIPDTDIDKSCARMLVLLSELNERQINALMRMAQLYPPRVIALLGALLQQMGCKLDLSALRGRLNPISSYNYGISQTVLSFSQQWKIK</sequence>
<evidence type="ECO:0000313" key="1">
    <source>
        <dbReference type="EMBL" id="MSS17427.1"/>
    </source>
</evidence>
<comment type="caution">
    <text evidence="1">The sequence shown here is derived from an EMBL/GenBank/DDBJ whole genome shotgun (WGS) entry which is preliminary data.</text>
</comment>
<protein>
    <recommendedName>
        <fullName evidence="3">AbiEi antitoxin C-terminal domain-containing protein</fullName>
    </recommendedName>
</protein>
<dbReference type="InterPro" id="IPR045738">
    <property type="entry name" value="DUF6088"/>
</dbReference>
<reference evidence="1 2" key="1">
    <citation type="submission" date="2019-08" db="EMBL/GenBank/DDBJ databases">
        <title>In-depth cultivation of the pig gut microbiome towards novel bacterial diversity and tailored functional studies.</title>
        <authorList>
            <person name="Wylensek D."/>
            <person name="Hitch T.C.A."/>
            <person name="Clavel T."/>
        </authorList>
    </citation>
    <scope>NUCLEOTIDE SEQUENCE [LARGE SCALE GENOMIC DNA]</scope>
    <source>
        <strain evidence="1 2">Oil-RF-744-WCA-WT-10</strain>
    </source>
</reference>
<dbReference type="RefSeq" id="WP_154326677.1">
    <property type="nucleotide sequence ID" value="NZ_CP045696.1"/>
</dbReference>
<proteinExistence type="predicted"/>
<dbReference type="Proteomes" id="UP000483362">
    <property type="component" value="Unassembled WGS sequence"/>
</dbReference>
<keyword evidence="2" id="KW-1185">Reference proteome</keyword>
<name>A0A6L5XCS5_9BACT</name>
<evidence type="ECO:0008006" key="3">
    <source>
        <dbReference type="Google" id="ProtNLM"/>
    </source>
</evidence>
<gene>
    <name evidence="1" type="ORF">FYJ29_06620</name>
</gene>